<dbReference type="Gene3D" id="3.20.20.100">
    <property type="entry name" value="NADP-dependent oxidoreductase domain"/>
    <property type="match status" value="1"/>
</dbReference>
<comment type="similarity">
    <text evidence="1">Belongs to the aldo/keto reductase family.</text>
</comment>
<dbReference type="InterPro" id="IPR023210">
    <property type="entry name" value="NADP_OxRdtase_dom"/>
</dbReference>
<dbReference type="InterPro" id="IPR020471">
    <property type="entry name" value="AKR"/>
</dbReference>
<keyword evidence="7" id="KW-1185">Reference proteome</keyword>
<evidence type="ECO:0000313" key="7">
    <source>
        <dbReference type="Proteomes" id="UP001498771"/>
    </source>
</evidence>
<evidence type="ECO:0000313" key="6">
    <source>
        <dbReference type="EMBL" id="KAK7205439.1"/>
    </source>
</evidence>
<dbReference type="EMBL" id="JBBJBU010000005">
    <property type="protein sequence ID" value="KAK7205439.1"/>
    <property type="molecule type" value="Genomic_DNA"/>
</dbReference>
<evidence type="ECO:0000256" key="1">
    <source>
        <dbReference type="ARBA" id="ARBA00007905"/>
    </source>
</evidence>
<accession>A0ABR1F6G8</accession>
<gene>
    <name evidence="6" type="ORF">BZA70DRAFT_289362</name>
</gene>
<feature type="domain" description="NADP-dependent oxidoreductase" evidence="5">
    <location>
        <begin position="37"/>
        <end position="291"/>
    </location>
</feature>
<protein>
    <submittedName>
        <fullName evidence="6">NADP-dependent oxidoreductase domain-containing protein</fullName>
    </submittedName>
</protein>
<proteinExistence type="inferred from homology"/>
<dbReference type="Pfam" id="PF00248">
    <property type="entry name" value="Aldo_ket_red"/>
    <property type="match status" value="1"/>
</dbReference>
<dbReference type="RefSeq" id="XP_064768472.1">
    <property type="nucleotide sequence ID" value="XM_064914103.1"/>
</dbReference>
<dbReference type="Proteomes" id="UP001498771">
    <property type="component" value="Unassembled WGS sequence"/>
</dbReference>
<evidence type="ECO:0000256" key="2">
    <source>
        <dbReference type="ARBA" id="ARBA00022857"/>
    </source>
</evidence>
<evidence type="ECO:0000256" key="4">
    <source>
        <dbReference type="SAM" id="MobiDB-lite"/>
    </source>
</evidence>
<dbReference type="PANTHER" id="PTHR43827">
    <property type="entry name" value="2,5-DIKETO-D-GLUCONIC ACID REDUCTASE"/>
    <property type="match status" value="1"/>
</dbReference>
<sequence>MPQHFLLRPPISTPSPSSKATTLPPTRMPRMIYGTAWKKTTTAKLVHQALCAGFRAIDTACQPRHYNEAQVGAGVRAFLREQEGKVGRRELYLQTKFTPEGGQDPATIPYDPLLAPAEQVAASIKVSLQNLGVEYIDTLVLHSPFPNFKDTVEAWRAMFSYTPYSPTSSTSSPVHNIGLSNIDLPTLTALVSETGIYPSVIQNRFYADTAFDVPLRRWCVANDVIYQSFWTLSANPHLLRSKRVREIAAQFDLPSLATALYAAVLSERNLAVLNGTTSESHMEEDLQVVERNLLEDSEEISKMLNVT</sequence>
<keyword evidence="3" id="KW-0560">Oxidoreductase</keyword>
<keyword evidence="2" id="KW-0521">NADP</keyword>
<dbReference type="SUPFAM" id="SSF51430">
    <property type="entry name" value="NAD(P)-linked oxidoreductase"/>
    <property type="match status" value="1"/>
</dbReference>
<reference evidence="6 7" key="1">
    <citation type="submission" date="2024-03" db="EMBL/GenBank/DDBJ databases">
        <title>Genome-scale model development and genomic sequencing of the oleaginous clade Lipomyces.</title>
        <authorList>
            <consortium name="Lawrence Berkeley National Laboratory"/>
            <person name="Czajka J.J."/>
            <person name="Han Y."/>
            <person name="Kim J."/>
            <person name="Mondo S.J."/>
            <person name="Hofstad B.A."/>
            <person name="Robles A."/>
            <person name="Haridas S."/>
            <person name="Riley R."/>
            <person name="LaButti K."/>
            <person name="Pangilinan J."/>
            <person name="Andreopoulos W."/>
            <person name="Lipzen A."/>
            <person name="Yan J."/>
            <person name="Wang M."/>
            <person name="Ng V."/>
            <person name="Grigoriev I.V."/>
            <person name="Spatafora J.W."/>
            <person name="Magnuson J.K."/>
            <person name="Baker S.E."/>
            <person name="Pomraning K.R."/>
        </authorList>
    </citation>
    <scope>NUCLEOTIDE SEQUENCE [LARGE SCALE GENOMIC DNA]</scope>
    <source>
        <strain evidence="6 7">Phaff 52-87</strain>
    </source>
</reference>
<comment type="caution">
    <text evidence="6">The sequence shown here is derived from an EMBL/GenBank/DDBJ whole genome shotgun (WGS) entry which is preliminary data.</text>
</comment>
<evidence type="ECO:0000259" key="5">
    <source>
        <dbReference type="Pfam" id="PF00248"/>
    </source>
</evidence>
<dbReference type="InterPro" id="IPR036812">
    <property type="entry name" value="NAD(P)_OxRdtase_dom_sf"/>
</dbReference>
<dbReference type="CDD" id="cd19071">
    <property type="entry name" value="AKR_AKR1-5-like"/>
    <property type="match status" value="1"/>
</dbReference>
<organism evidence="6 7">
    <name type="scientific">Myxozyma melibiosi</name>
    <dbReference type="NCBI Taxonomy" id="54550"/>
    <lineage>
        <taxon>Eukaryota</taxon>
        <taxon>Fungi</taxon>
        <taxon>Dikarya</taxon>
        <taxon>Ascomycota</taxon>
        <taxon>Saccharomycotina</taxon>
        <taxon>Lipomycetes</taxon>
        <taxon>Lipomycetales</taxon>
        <taxon>Lipomycetaceae</taxon>
        <taxon>Myxozyma</taxon>
    </lineage>
</organism>
<dbReference type="PANTHER" id="PTHR43827:SF3">
    <property type="entry name" value="NADP-DEPENDENT OXIDOREDUCTASE DOMAIN-CONTAINING PROTEIN"/>
    <property type="match status" value="1"/>
</dbReference>
<dbReference type="GeneID" id="90039615"/>
<feature type="compositionally biased region" description="Polar residues" evidence="4">
    <location>
        <begin position="14"/>
        <end position="24"/>
    </location>
</feature>
<feature type="region of interest" description="Disordered" evidence="4">
    <location>
        <begin position="1"/>
        <end position="26"/>
    </location>
</feature>
<evidence type="ECO:0000256" key="3">
    <source>
        <dbReference type="ARBA" id="ARBA00023002"/>
    </source>
</evidence>
<name>A0ABR1F6G8_9ASCO</name>